<accession>A0A6A7BGY9</accession>
<name>A0A6A7BGY9_9PLEO</name>
<dbReference type="Proteomes" id="UP000799423">
    <property type="component" value="Unassembled WGS sequence"/>
</dbReference>
<evidence type="ECO:0000313" key="1">
    <source>
        <dbReference type="EMBL" id="KAF2853368.1"/>
    </source>
</evidence>
<dbReference type="EMBL" id="MU006295">
    <property type="protein sequence ID" value="KAF2853368.1"/>
    <property type="molecule type" value="Genomic_DNA"/>
</dbReference>
<gene>
    <name evidence="1" type="ORF">T440DRAFT_303642</name>
</gene>
<proteinExistence type="predicted"/>
<organism evidence="1 2">
    <name type="scientific">Plenodomus tracheiphilus IPT5</name>
    <dbReference type="NCBI Taxonomy" id="1408161"/>
    <lineage>
        <taxon>Eukaryota</taxon>
        <taxon>Fungi</taxon>
        <taxon>Dikarya</taxon>
        <taxon>Ascomycota</taxon>
        <taxon>Pezizomycotina</taxon>
        <taxon>Dothideomycetes</taxon>
        <taxon>Pleosporomycetidae</taxon>
        <taxon>Pleosporales</taxon>
        <taxon>Pleosporineae</taxon>
        <taxon>Leptosphaeriaceae</taxon>
        <taxon>Plenodomus</taxon>
    </lineage>
</organism>
<reference evidence="1" key="1">
    <citation type="submission" date="2020-01" db="EMBL/GenBank/DDBJ databases">
        <authorList>
            <consortium name="DOE Joint Genome Institute"/>
            <person name="Haridas S."/>
            <person name="Albert R."/>
            <person name="Binder M."/>
            <person name="Bloem J."/>
            <person name="Labutti K."/>
            <person name="Salamov A."/>
            <person name="Andreopoulos B."/>
            <person name="Baker S.E."/>
            <person name="Barry K."/>
            <person name="Bills G."/>
            <person name="Bluhm B.H."/>
            <person name="Cannon C."/>
            <person name="Castanera R."/>
            <person name="Culley D.E."/>
            <person name="Daum C."/>
            <person name="Ezra D."/>
            <person name="Gonzalez J.B."/>
            <person name="Henrissat B."/>
            <person name="Kuo A."/>
            <person name="Liang C."/>
            <person name="Lipzen A."/>
            <person name="Lutzoni F."/>
            <person name="Magnuson J."/>
            <person name="Mondo S."/>
            <person name="Nolan M."/>
            <person name="Ohm R."/>
            <person name="Pangilinan J."/>
            <person name="Park H.-J."/>
            <person name="Ramirez L."/>
            <person name="Alfaro M."/>
            <person name="Sun H."/>
            <person name="Tritt A."/>
            <person name="Yoshinaga Y."/>
            <person name="Zwiers L.-H."/>
            <person name="Turgeon B.G."/>
            <person name="Goodwin S.B."/>
            <person name="Spatafora J.W."/>
            <person name="Crous P.W."/>
            <person name="Grigoriev I.V."/>
        </authorList>
    </citation>
    <scope>NUCLEOTIDE SEQUENCE</scope>
    <source>
        <strain evidence="1">IPT5</strain>
    </source>
</reference>
<keyword evidence="2" id="KW-1185">Reference proteome</keyword>
<sequence length="179" mass="19620">MHTHACGIARKSQRRSRSLSVSRSKDKLFTITSSKLLLWLLSKVDDHQCLAPLAVLTGYAGSPSRPHHRIPKTRFGNSLKAEIHSSLTTVVPTTRPVSPGSSVSSDGSALCRRFSCVALSLSARFHSHAALCTFPFSGSTWCHLVCLTQPYAQIPRVCILFSSSRMPLYILALDFYSAT</sequence>
<evidence type="ECO:0000313" key="2">
    <source>
        <dbReference type="Proteomes" id="UP000799423"/>
    </source>
</evidence>
<protein>
    <submittedName>
        <fullName evidence="1">Uncharacterized protein</fullName>
    </submittedName>
</protein>
<dbReference type="AlphaFoldDB" id="A0A6A7BGY9"/>